<evidence type="ECO:0000256" key="3">
    <source>
        <dbReference type="ARBA" id="ARBA00022801"/>
    </source>
</evidence>
<dbReference type="EMBL" id="JAUSTP010000011">
    <property type="protein sequence ID" value="MDQ0189837.1"/>
    <property type="molecule type" value="Genomic_DNA"/>
</dbReference>
<dbReference type="SUPFAM" id="SSF55486">
    <property type="entry name" value="Metalloproteases ('zincins'), catalytic domain"/>
    <property type="match status" value="1"/>
</dbReference>
<dbReference type="InterPro" id="IPR001567">
    <property type="entry name" value="Pept_M3A_M3B_dom"/>
</dbReference>
<accession>A0ABT9XHP9</accession>
<evidence type="ECO:0000256" key="2">
    <source>
        <dbReference type="ARBA" id="ARBA00022723"/>
    </source>
</evidence>
<dbReference type="Pfam" id="PF08439">
    <property type="entry name" value="Peptidase_M3_N"/>
    <property type="match status" value="1"/>
</dbReference>
<keyword evidence="2 6" id="KW-0479">Metal-binding</keyword>
<evidence type="ECO:0000259" key="7">
    <source>
        <dbReference type="Pfam" id="PF01432"/>
    </source>
</evidence>
<dbReference type="InterPro" id="IPR013647">
    <property type="entry name" value="OligopepF_N_dom"/>
</dbReference>
<evidence type="ECO:0000256" key="1">
    <source>
        <dbReference type="ARBA" id="ARBA00022670"/>
    </source>
</evidence>
<evidence type="ECO:0000256" key="4">
    <source>
        <dbReference type="ARBA" id="ARBA00022833"/>
    </source>
</evidence>
<feature type="domain" description="Peptidase M3A/M3B catalytic" evidence="7">
    <location>
        <begin position="206"/>
        <end position="588"/>
    </location>
</feature>
<dbReference type="Proteomes" id="UP001232973">
    <property type="component" value="Unassembled WGS sequence"/>
</dbReference>
<protein>
    <submittedName>
        <fullName evidence="9">Oligoendopeptidase F</fullName>
    </submittedName>
</protein>
<evidence type="ECO:0000259" key="8">
    <source>
        <dbReference type="Pfam" id="PF08439"/>
    </source>
</evidence>
<proteinExistence type="inferred from homology"/>
<comment type="caution">
    <text evidence="9">The sequence shown here is derived from an EMBL/GenBank/DDBJ whole genome shotgun (WGS) entry which is preliminary data.</text>
</comment>
<keyword evidence="5 6" id="KW-0482">Metalloprotease</keyword>
<keyword evidence="1 6" id="KW-0645">Protease</keyword>
<comment type="similarity">
    <text evidence="6">Belongs to the peptidase M3 family.</text>
</comment>
<sequence length="603" mass="67285">MVRRRQDVPEEQVWNLTDLFADEAAFDTAILEAEQALANLSNLAQTAATSADHLAAYMRARDNVIEQCSRIGSYAMLKFSEDGTDAANQALFGRARQLQQQAAQQLTEHRDALLKLPEETLRQFANAGGALAPYRLYLTELADSRPHVLSRDAEAALSAVGDLIAAPATLYRTVTGADMKFDSVPDEAGAEFAVTPFSVMVRAEASTDMAFRRRAYDALIAGLKPYHNTLAVSLSTEIQKNVALAKLRGYASTADMLLHESSPFGDPGDNVPVSFFERVLDVILKELSPHMQRYARLRSRVWGVEKLHFSDAKAPIAAGKEPVPFENAARLIPEAVAVMGDDYRKTIERAFTERWIYRGDNLGALQGAYCDWVPDVHPYVFAPYHDILYDVFILAHELGHAGHGALAYANQVQQNRSSSRLFVEAPSTFHEHLLAHHLRQTRGDAFRAEINCMQLLTFHHNFVTHLIEAELLRRLYQRAEAGQPLTAGVLDQTQTEILSEFWGDTVELDEGAGMTWMRQAHYYSGLYPYTYSVGLTASTVLASRLAKGEDVTRKWLEVLKLGGSKHALELFKMVDIDMDSEAPYREAIAYVGRLIDELEEIYA</sequence>
<keyword evidence="4 6" id="KW-0862">Zinc</keyword>
<dbReference type="Pfam" id="PF01432">
    <property type="entry name" value="Peptidase_M3"/>
    <property type="match status" value="1"/>
</dbReference>
<evidence type="ECO:0000313" key="9">
    <source>
        <dbReference type="EMBL" id="MDQ0189837.1"/>
    </source>
</evidence>
<name>A0ABT9XHP9_9BACL</name>
<dbReference type="RefSeq" id="WP_274457277.1">
    <property type="nucleotide sequence ID" value="NZ_CP067097.1"/>
</dbReference>
<evidence type="ECO:0000256" key="6">
    <source>
        <dbReference type="RuleBase" id="RU003435"/>
    </source>
</evidence>
<dbReference type="Gene3D" id="1.20.140.70">
    <property type="entry name" value="Oligopeptidase f, N-terminal domain"/>
    <property type="match status" value="1"/>
</dbReference>
<dbReference type="InterPro" id="IPR042088">
    <property type="entry name" value="OligoPept_F_C"/>
</dbReference>
<dbReference type="Gene3D" id="1.10.1370.20">
    <property type="entry name" value="Oligoendopeptidase f, C-terminal domain"/>
    <property type="match status" value="1"/>
</dbReference>
<evidence type="ECO:0000313" key="10">
    <source>
        <dbReference type="Proteomes" id="UP001232973"/>
    </source>
</evidence>
<gene>
    <name evidence="9" type="ORF">J2S03_001684</name>
</gene>
<keyword evidence="3 6" id="KW-0378">Hydrolase</keyword>
<organism evidence="9 10">
    <name type="scientific">Alicyclobacillus cycloheptanicus</name>
    <dbReference type="NCBI Taxonomy" id="1457"/>
    <lineage>
        <taxon>Bacteria</taxon>
        <taxon>Bacillati</taxon>
        <taxon>Bacillota</taxon>
        <taxon>Bacilli</taxon>
        <taxon>Bacillales</taxon>
        <taxon>Alicyclobacillaceae</taxon>
        <taxon>Alicyclobacillus</taxon>
    </lineage>
</organism>
<keyword evidence="10" id="KW-1185">Reference proteome</keyword>
<evidence type="ECO:0000256" key="5">
    <source>
        <dbReference type="ARBA" id="ARBA00023049"/>
    </source>
</evidence>
<comment type="cofactor">
    <cofactor evidence="6">
        <name>Zn(2+)</name>
        <dbReference type="ChEBI" id="CHEBI:29105"/>
    </cofactor>
    <text evidence="6">Binds 1 zinc ion.</text>
</comment>
<reference evidence="9 10" key="1">
    <citation type="submission" date="2023-07" db="EMBL/GenBank/DDBJ databases">
        <title>Genomic Encyclopedia of Type Strains, Phase IV (KMG-IV): sequencing the most valuable type-strain genomes for metagenomic binning, comparative biology and taxonomic classification.</title>
        <authorList>
            <person name="Goeker M."/>
        </authorList>
    </citation>
    <scope>NUCLEOTIDE SEQUENCE [LARGE SCALE GENOMIC DNA]</scope>
    <source>
        <strain evidence="9 10">DSM 4006</strain>
    </source>
</reference>
<feature type="domain" description="Oligopeptidase F N-terminal" evidence="8">
    <location>
        <begin position="113"/>
        <end position="181"/>
    </location>
</feature>